<dbReference type="PANTHER" id="PTHR32089">
    <property type="entry name" value="METHYL-ACCEPTING CHEMOTAXIS PROTEIN MCPB"/>
    <property type="match status" value="1"/>
</dbReference>
<reference evidence="5" key="1">
    <citation type="submission" date="2015-07" db="EMBL/GenBank/DDBJ databases">
        <title>The mesophilic/psychrophilic dichotomy of Aeromonas salmonicida.</title>
        <authorList>
            <person name="Vincent A.T."/>
            <person name="Trudel M.V."/>
            <person name="Freschi L."/>
            <person name="Nagar V."/>
            <person name="Levesque R.C."/>
            <person name="Charette S.J."/>
        </authorList>
    </citation>
    <scope>NUCLEOTIDE SEQUENCE</scope>
    <source>
        <strain evidence="5">Y47</strain>
        <plasmid evidence="5">pY47-2</plasmid>
    </source>
</reference>
<dbReference type="SMART" id="SM00283">
    <property type="entry name" value="MA"/>
    <property type="match status" value="1"/>
</dbReference>
<name>A0A0S1GNC6_AERSA</name>
<protein>
    <submittedName>
        <fullName evidence="5">Methyl-accepting chemotaxis protein</fullName>
    </submittedName>
</protein>
<accession>A0A0S1GNC6</accession>
<dbReference type="PANTHER" id="PTHR32089:SF70">
    <property type="entry name" value="ENERGY TAXIS MODULATING METHYL ACCEPTING SENSORY TRANSDUCER"/>
    <property type="match status" value="1"/>
</dbReference>
<sequence length="359" mass="39940">MWFNSKLKKENQQLREVLQLKEQQHQAKLTELLATIGEYEHMQRSSRERNELFNQVLTCQNQGGEMLQSVREALAGSAEHLMAENRTLSELDQLFAQTRDAIIRLSGRAHAITDEAARSLKAVHQLDVSTSAINQFVAAIQGISDQTNLLALNAAIEAARAGEAGRGFAVVADEVRQLASKAHEASGQIEVLVRQIVAQAQEIKLIIDDNQASAAEVAASSSQIEVVVTQVLTQSGRMQQVIHGAATTSFLNTTKLDHAVWKNTIYRLIEQQHFHEPVSDHRQCRLGKWYVEGQGAELFSHKPAFRELDGPHKQVHESGKAALHAREQDNIKEMVEQLQSMENASMQVVHCIDRLLGSV</sequence>
<dbReference type="InterPro" id="IPR004089">
    <property type="entry name" value="MCPsignal_dom"/>
</dbReference>
<organism evidence="5">
    <name type="scientific">Aeromonas salmonicida</name>
    <dbReference type="NCBI Taxonomy" id="645"/>
    <lineage>
        <taxon>Bacteria</taxon>
        <taxon>Pseudomonadati</taxon>
        <taxon>Pseudomonadota</taxon>
        <taxon>Gammaproteobacteria</taxon>
        <taxon>Aeromonadales</taxon>
        <taxon>Aeromonadaceae</taxon>
        <taxon>Aeromonas</taxon>
    </lineage>
</organism>
<dbReference type="PROSITE" id="PS50111">
    <property type="entry name" value="CHEMOTAXIS_TRANSDUC_2"/>
    <property type="match status" value="1"/>
</dbReference>
<dbReference type="RefSeq" id="WP_059167481.1">
    <property type="nucleotide sequence ID" value="NZ_CAWMQR010000002.1"/>
</dbReference>
<dbReference type="AlphaFoldDB" id="A0A0S1GNC6"/>
<dbReference type="Pfam" id="PF00015">
    <property type="entry name" value="MCPsignal"/>
    <property type="match status" value="1"/>
</dbReference>
<keyword evidence="2 3" id="KW-0807">Transducer</keyword>
<dbReference type="GO" id="GO:0016020">
    <property type="term" value="C:membrane"/>
    <property type="evidence" value="ECO:0007669"/>
    <property type="project" value="UniProtKB-SubCell"/>
</dbReference>
<dbReference type="GO" id="GO:0007165">
    <property type="term" value="P:signal transduction"/>
    <property type="evidence" value="ECO:0007669"/>
    <property type="project" value="UniProtKB-KW"/>
</dbReference>
<dbReference type="Gene3D" id="6.10.250.3200">
    <property type="match status" value="1"/>
</dbReference>
<dbReference type="EMBL" id="KT334397">
    <property type="protein sequence ID" value="ALK43984.1"/>
    <property type="molecule type" value="Genomic_DNA"/>
</dbReference>
<dbReference type="PATRIC" id="fig|645.13.peg.26"/>
<keyword evidence="5" id="KW-0614">Plasmid</keyword>
<evidence type="ECO:0000259" key="4">
    <source>
        <dbReference type="PROSITE" id="PS50111"/>
    </source>
</evidence>
<dbReference type="GO" id="GO:0006935">
    <property type="term" value="P:chemotaxis"/>
    <property type="evidence" value="ECO:0007669"/>
    <property type="project" value="UniProtKB-ARBA"/>
</dbReference>
<feature type="domain" description="Methyl-accepting transducer" evidence="4">
    <location>
        <begin position="67"/>
        <end position="264"/>
    </location>
</feature>
<comment type="subcellular location">
    <subcellularLocation>
        <location evidence="1">Membrane</location>
    </subcellularLocation>
</comment>
<evidence type="ECO:0000256" key="2">
    <source>
        <dbReference type="ARBA" id="ARBA00023224"/>
    </source>
</evidence>
<evidence type="ECO:0000256" key="1">
    <source>
        <dbReference type="ARBA" id="ARBA00004370"/>
    </source>
</evidence>
<evidence type="ECO:0000256" key="3">
    <source>
        <dbReference type="PROSITE-ProRule" id="PRU00284"/>
    </source>
</evidence>
<dbReference type="Pfam" id="PF13682">
    <property type="entry name" value="CZB"/>
    <property type="match status" value="1"/>
</dbReference>
<proteinExistence type="predicted"/>
<geneLocation type="plasmid" evidence="5">
    <name>pY47-2</name>
</geneLocation>
<evidence type="ECO:0000313" key="5">
    <source>
        <dbReference type="EMBL" id="ALK43984.1"/>
    </source>
</evidence>
<dbReference type="SUPFAM" id="SSF58104">
    <property type="entry name" value="Methyl-accepting chemotaxis protein (MCP) signaling domain"/>
    <property type="match status" value="1"/>
</dbReference>
<dbReference type="Gene3D" id="1.20.120.30">
    <property type="entry name" value="Aspartate receptor, ligand-binding domain"/>
    <property type="match status" value="1"/>
</dbReference>
<dbReference type="InterPro" id="IPR025991">
    <property type="entry name" value="Chemoreceptor_zinc-bind_dom"/>
</dbReference>